<accession>A0A2P5DWY8</accession>
<dbReference type="AlphaFoldDB" id="A0A2P5DWY8"/>
<name>A0A2P5DWY8_PARAD</name>
<comment type="caution">
    <text evidence="1">The sequence shown here is derived from an EMBL/GenBank/DDBJ whole genome shotgun (WGS) entry which is preliminary data.</text>
</comment>
<gene>
    <name evidence="1" type="ORF">PanWU01x14_025470</name>
</gene>
<evidence type="ECO:0000313" key="2">
    <source>
        <dbReference type="Proteomes" id="UP000237105"/>
    </source>
</evidence>
<feature type="non-terminal residue" evidence="1">
    <location>
        <position position="52"/>
    </location>
</feature>
<proteinExistence type="predicted"/>
<keyword evidence="2" id="KW-1185">Reference proteome</keyword>
<reference evidence="2" key="1">
    <citation type="submission" date="2016-06" db="EMBL/GenBank/DDBJ databases">
        <title>Parallel loss of symbiosis genes in relatives of nitrogen-fixing non-legume Parasponia.</title>
        <authorList>
            <person name="Van Velzen R."/>
            <person name="Holmer R."/>
            <person name="Bu F."/>
            <person name="Rutten L."/>
            <person name="Van Zeijl A."/>
            <person name="Liu W."/>
            <person name="Santuari L."/>
            <person name="Cao Q."/>
            <person name="Sharma T."/>
            <person name="Shen D."/>
            <person name="Roswanjaya Y."/>
            <person name="Wardhani T."/>
            <person name="Kalhor M.S."/>
            <person name="Jansen J."/>
            <person name="Van den Hoogen J."/>
            <person name="Gungor B."/>
            <person name="Hartog M."/>
            <person name="Hontelez J."/>
            <person name="Verver J."/>
            <person name="Yang W.-C."/>
            <person name="Schijlen E."/>
            <person name="Repin R."/>
            <person name="Schilthuizen M."/>
            <person name="Schranz E."/>
            <person name="Heidstra R."/>
            <person name="Miyata K."/>
            <person name="Fedorova E."/>
            <person name="Kohlen W."/>
            <person name="Bisseling T."/>
            <person name="Smit S."/>
            <person name="Geurts R."/>
        </authorList>
    </citation>
    <scope>NUCLEOTIDE SEQUENCE [LARGE SCALE GENOMIC DNA]</scope>
    <source>
        <strain evidence="2">cv. WU1-14</strain>
    </source>
</reference>
<sequence length="52" mass="6181">MRLVRASFSFFFRVKSSPTTPNFVFLIQGHSYSRDFDRENYSDLVQITPFDL</sequence>
<dbReference type="Proteomes" id="UP000237105">
    <property type="component" value="Unassembled WGS sequence"/>
</dbReference>
<protein>
    <submittedName>
        <fullName evidence="1">Uncharacterized protein</fullName>
    </submittedName>
</protein>
<organism evidence="1 2">
    <name type="scientific">Parasponia andersonii</name>
    <name type="common">Sponia andersonii</name>
    <dbReference type="NCBI Taxonomy" id="3476"/>
    <lineage>
        <taxon>Eukaryota</taxon>
        <taxon>Viridiplantae</taxon>
        <taxon>Streptophyta</taxon>
        <taxon>Embryophyta</taxon>
        <taxon>Tracheophyta</taxon>
        <taxon>Spermatophyta</taxon>
        <taxon>Magnoliopsida</taxon>
        <taxon>eudicotyledons</taxon>
        <taxon>Gunneridae</taxon>
        <taxon>Pentapetalae</taxon>
        <taxon>rosids</taxon>
        <taxon>fabids</taxon>
        <taxon>Rosales</taxon>
        <taxon>Cannabaceae</taxon>
        <taxon>Parasponia</taxon>
    </lineage>
</organism>
<dbReference type="EMBL" id="JXTB01000012">
    <property type="protein sequence ID" value="PON77791.1"/>
    <property type="molecule type" value="Genomic_DNA"/>
</dbReference>
<evidence type="ECO:0000313" key="1">
    <source>
        <dbReference type="EMBL" id="PON77791.1"/>
    </source>
</evidence>